<gene>
    <name evidence="2" type="ORF">CCMP2556_LOCUS13345</name>
</gene>
<dbReference type="EMBL" id="CAXAMN010006668">
    <property type="protein sequence ID" value="CAK9018635.1"/>
    <property type="molecule type" value="Genomic_DNA"/>
</dbReference>
<keyword evidence="1" id="KW-1133">Transmembrane helix</keyword>
<keyword evidence="1" id="KW-0472">Membrane</keyword>
<sequence>MDEGTRSRTPGSQALARACALSKQVLKKVNATNSALKLLSSAGGVCLFGYVNALAVALRIALDMNSKRCSVELLDGTFQVQQREWLRVLQTLWRSPNMPLLLLDSSPWPFGLENISEIIAEAIIAGWRPPQLLPIAYVGAHPVGVAGGSCSRPSPGRRRRCSWVAMPHVRCASGPLDFTPLGGDAGERAGECVARDPSGFWLEDQRGDGAGAELLQLAGPMH</sequence>
<dbReference type="Proteomes" id="UP001642484">
    <property type="component" value="Unassembled WGS sequence"/>
</dbReference>
<reference evidence="2 3" key="1">
    <citation type="submission" date="2024-02" db="EMBL/GenBank/DDBJ databases">
        <authorList>
            <person name="Chen Y."/>
            <person name="Shah S."/>
            <person name="Dougan E. K."/>
            <person name="Thang M."/>
            <person name="Chan C."/>
        </authorList>
    </citation>
    <scope>NUCLEOTIDE SEQUENCE [LARGE SCALE GENOMIC DNA]</scope>
</reference>
<name>A0ABP0JWN9_9DINO</name>
<keyword evidence="1" id="KW-0812">Transmembrane</keyword>
<comment type="caution">
    <text evidence="2">The sequence shown here is derived from an EMBL/GenBank/DDBJ whole genome shotgun (WGS) entry which is preliminary data.</text>
</comment>
<protein>
    <submittedName>
        <fullName evidence="2">Uncharacterized protein</fullName>
    </submittedName>
</protein>
<evidence type="ECO:0000313" key="2">
    <source>
        <dbReference type="EMBL" id="CAK9018635.1"/>
    </source>
</evidence>
<accession>A0ABP0JWN9</accession>
<evidence type="ECO:0000313" key="3">
    <source>
        <dbReference type="Proteomes" id="UP001642484"/>
    </source>
</evidence>
<proteinExistence type="predicted"/>
<organism evidence="2 3">
    <name type="scientific">Durusdinium trenchii</name>
    <dbReference type="NCBI Taxonomy" id="1381693"/>
    <lineage>
        <taxon>Eukaryota</taxon>
        <taxon>Sar</taxon>
        <taxon>Alveolata</taxon>
        <taxon>Dinophyceae</taxon>
        <taxon>Suessiales</taxon>
        <taxon>Symbiodiniaceae</taxon>
        <taxon>Durusdinium</taxon>
    </lineage>
</organism>
<evidence type="ECO:0000256" key="1">
    <source>
        <dbReference type="SAM" id="Phobius"/>
    </source>
</evidence>
<keyword evidence="3" id="KW-1185">Reference proteome</keyword>
<feature type="transmembrane region" description="Helical" evidence="1">
    <location>
        <begin position="38"/>
        <end position="58"/>
    </location>
</feature>